<comment type="caution">
    <text evidence="2">The sequence shown here is derived from an EMBL/GenBank/DDBJ whole genome shotgun (WGS) entry which is preliminary data.</text>
</comment>
<feature type="compositionally biased region" description="Polar residues" evidence="1">
    <location>
        <begin position="999"/>
        <end position="1030"/>
    </location>
</feature>
<feature type="compositionally biased region" description="Low complexity" evidence="1">
    <location>
        <begin position="977"/>
        <end position="990"/>
    </location>
</feature>
<evidence type="ECO:0000313" key="2">
    <source>
        <dbReference type="EMBL" id="KAK3050961.1"/>
    </source>
</evidence>
<dbReference type="PANTHER" id="PTHR42064:SF1">
    <property type="entry name" value="YALI0F28677P"/>
    <property type="match status" value="1"/>
</dbReference>
<reference evidence="2" key="1">
    <citation type="submission" date="2023-04" db="EMBL/GenBank/DDBJ databases">
        <title>Black Yeasts Isolated from many extreme environments.</title>
        <authorList>
            <person name="Coleine C."/>
            <person name="Stajich J.E."/>
            <person name="Selbmann L."/>
        </authorList>
    </citation>
    <scope>NUCLEOTIDE SEQUENCE</scope>
    <source>
        <strain evidence="2">CCFEE 5312</strain>
    </source>
</reference>
<dbReference type="Proteomes" id="UP001271007">
    <property type="component" value="Unassembled WGS sequence"/>
</dbReference>
<dbReference type="EMBL" id="JAWDJX010000028">
    <property type="protein sequence ID" value="KAK3050961.1"/>
    <property type="molecule type" value="Genomic_DNA"/>
</dbReference>
<name>A0AAJ0DID3_9PEZI</name>
<keyword evidence="3" id="KW-1185">Reference proteome</keyword>
<dbReference type="PANTHER" id="PTHR42064">
    <property type="entry name" value="YALI0F28677P"/>
    <property type="match status" value="1"/>
</dbReference>
<feature type="region of interest" description="Disordered" evidence="1">
    <location>
        <begin position="977"/>
        <end position="1034"/>
    </location>
</feature>
<proteinExistence type="predicted"/>
<gene>
    <name evidence="2" type="ORF">LTR09_007710</name>
</gene>
<organism evidence="2 3">
    <name type="scientific">Extremus antarcticus</name>
    <dbReference type="NCBI Taxonomy" id="702011"/>
    <lineage>
        <taxon>Eukaryota</taxon>
        <taxon>Fungi</taxon>
        <taxon>Dikarya</taxon>
        <taxon>Ascomycota</taxon>
        <taxon>Pezizomycotina</taxon>
        <taxon>Dothideomycetes</taxon>
        <taxon>Dothideomycetidae</taxon>
        <taxon>Mycosphaerellales</taxon>
        <taxon>Extremaceae</taxon>
        <taxon>Extremus</taxon>
    </lineage>
</organism>
<accession>A0AAJ0DID3</accession>
<evidence type="ECO:0000313" key="3">
    <source>
        <dbReference type="Proteomes" id="UP001271007"/>
    </source>
</evidence>
<sequence>MAIKPLKVSHSGHHDHPSKVKCHPSGLDEAPVASIDPPQEPSKAEFSQDELFGQVPTLTDLAELLRLERYQRRKCLQQQHELHRLCLGAARASRLLHLTYSIQRTLAECIKAEDKHSFVSLFNALHDTLAGCVAFSPSPVEPVASEENGCIGYPLSPLDRLPPSSRTLLLDFLSKVRCDGHFIAERLTSLSHKELEALLPEKNLNKSSDSIFGSSQRTSSRASRYLGFVADSQTELLASSEFGSPLETLVLAVRGLSYTPLARDAEATDIWSTVCAKLILEQKPGSEKLVPAVIQLWAVSSDWPGKERLYRWMYGMLQRGTPLLDQVNKQSFRIRSGVRTDRDAEDDNRIEAYYQDSVDALLTLVADPTGANLVPEGARSLCLAISQKLGSSPTHKQAFPNFVLTRWLFMSFLPDVMALPEAHGLFSDHFMADSARQRILREVASRCQRAVFEVAHPWKHGAFISADTKRLVHEVAAHFEAHQVGRPGPDTQSTDSPSFHTQRATTISLTAANITAVVHALYPQSLANVPSDRDMSRSGLHSSSSSVSGFSLFQVPGPAMEVFHTASCSPSIPTGIVLSEKYQELPSSDLKLELNVLEGEQLRDACSALEDLQALEAPSGFHDWCMLHTSVGSDKLSTGRESLLDSLGSEDLCNGKLSPHTLVDPYRCKAALEELLTDQTSMHDRPGNPSDQGWEPDNVHEGILQAFADRIANYDNRGDFVAAHTWHRRLERFRQLLHREDAMKLLTGLLICIKTEKRTSLCLALEAAQWCHEPYRKVLALAEAQATSLCSRVESIGLLRDKMWYVAEARTSAAYDEARSVASALKVMGKAKLSNRNQSGPPLRHWNGSKGPANGFHLKTEAQVLEILSAPAGHGGPNKLSDDQSSALSTWMKRNAIENLCGGEERLQRLCLEIRKAVDTLTSDSAATWSSTLFARGQLSDPSTPKSSSPRPFFPAYPNSGRVDILSLQTNVPPSIDSISSASSHPLSARSSRDYLDTRSPTLTNRSSGPFWSPALTDTQSPSSATSVGSSHGHPYYGYRVRPAETGTAASSEHMRQQVRQRVTSLLLSDLMLATFATGSETDCAFWTGLGGELSEKQLRSRRRLYGVSSPDTMILGDSRFDYNNAFRRLLLSFATTCNPYAKLRYLADIDTLLKPYMASRPSEPAHPRTKALRGLPVEAQYTTTSLDVMVDGFRRLFTNSELRPPTIFRDLQYIAALVPSTTLSSTPEGKAFWNATIAILGIKQEACQLMVETADSIIAYHSNNRGPGRTSSTAQQERDSATFTVPSRTPSAEDIGKYTMSHAASLLQITAKEGDAVAQRELATLYLTHPELMDHIIAPLSRPRDVFKEELEGKWRKSQDPTRCDPATMCVAHHWMTLSSLGGDALAKEYLRQREEMDRLG</sequence>
<evidence type="ECO:0000256" key="1">
    <source>
        <dbReference type="SAM" id="MobiDB-lite"/>
    </source>
</evidence>
<feature type="region of interest" description="Disordered" evidence="1">
    <location>
        <begin position="1"/>
        <end position="45"/>
    </location>
</feature>
<protein>
    <submittedName>
        <fullName evidence="2">Uncharacterized protein</fullName>
    </submittedName>
</protein>
<feature type="region of interest" description="Disordered" evidence="1">
    <location>
        <begin position="1263"/>
        <end position="1291"/>
    </location>
</feature>